<name>A0A517YPB8_9BACT</name>
<gene>
    <name evidence="2" type="ORF">KS4_00960</name>
</gene>
<evidence type="ECO:0000313" key="3">
    <source>
        <dbReference type="Proteomes" id="UP000317369"/>
    </source>
</evidence>
<evidence type="ECO:0000259" key="1">
    <source>
        <dbReference type="Pfam" id="PF14488"/>
    </source>
</evidence>
<dbReference type="InterPro" id="IPR027849">
    <property type="entry name" value="DUF4434"/>
</dbReference>
<proteinExistence type="predicted"/>
<sequence length="352" mass="41295">MSFRNVPEPSKRGKISATFIDLSRRTHLDKYLLDLNYDQWCEELTDMQAAGITTVIPARTMIYGCTYHFSDHFETWHERDTLTPLMEACRDTKMPIYLSGQINNQFWNVDDKNFDRLCKRDTNISKVLFNELYEQYGDVAPIAGFYVSYEPDQDNCRNTSREDSLKHFCTNTYKNLKAIAPDLPVLTSPFFSLRFPPAELASWWDSFLTERMFDVVAMQDGVGCTRNLRPEHVVDYYPGFKEVMDKHDMVFWNNVETFIKNPSFDDHTYTTQEDITTLVSNDLRFYSAPKSRYDKQYELGEEYVTRTITWEFGNFLSKRYAGEDIYNEFKEWNLAVAKADPVNSKDCCEAIK</sequence>
<dbReference type="OrthoDB" id="9773189at2"/>
<dbReference type="Proteomes" id="UP000317369">
    <property type="component" value="Chromosome"/>
</dbReference>
<dbReference type="SUPFAM" id="SSF51445">
    <property type="entry name" value="(Trans)glycosidases"/>
    <property type="match status" value="1"/>
</dbReference>
<feature type="domain" description="DUF4434" evidence="1">
    <location>
        <begin position="16"/>
        <end position="264"/>
    </location>
</feature>
<dbReference type="InterPro" id="IPR017853">
    <property type="entry name" value="GH"/>
</dbReference>
<dbReference type="EMBL" id="CP036425">
    <property type="protein sequence ID" value="QDU32067.1"/>
    <property type="molecule type" value="Genomic_DNA"/>
</dbReference>
<dbReference type="RefSeq" id="WP_145073029.1">
    <property type="nucleotide sequence ID" value="NZ_CP036425.1"/>
</dbReference>
<organism evidence="2 3">
    <name type="scientific">Poriferisphaera corsica</name>
    <dbReference type="NCBI Taxonomy" id="2528020"/>
    <lineage>
        <taxon>Bacteria</taxon>
        <taxon>Pseudomonadati</taxon>
        <taxon>Planctomycetota</taxon>
        <taxon>Phycisphaerae</taxon>
        <taxon>Phycisphaerales</taxon>
        <taxon>Phycisphaeraceae</taxon>
        <taxon>Poriferisphaera</taxon>
    </lineage>
</organism>
<dbReference type="KEGG" id="pcor:KS4_00960"/>
<accession>A0A517YPB8</accession>
<dbReference type="Pfam" id="PF14488">
    <property type="entry name" value="DUF4434"/>
    <property type="match status" value="1"/>
</dbReference>
<reference evidence="2 3" key="1">
    <citation type="submission" date="2019-02" db="EMBL/GenBank/DDBJ databases">
        <title>Deep-cultivation of Planctomycetes and their phenomic and genomic characterization uncovers novel biology.</title>
        <authorList>
            <person name="Wiegand S."/>
            <person name="Jogler M."/>
            <person name="Boedeker C."/>
            <person name="Pinto D."/>
            <person name="Vollmers J."/>
            <person name="Rivas-Marin E."/>
            <person name="Kohn T."/>
            <person name="Peeters S.H."/>
            <person name="Heuer A."/>
            <person name="Rast P."/>
            <person name="Oberbeckmann S."/>
            <person name="Bunk B."/>
            <person name="Jeske O."/>
            <person name="Meyerdierks A."/>
            <person name="Storesund J.E."/>
            <person name="Kallscheuer N."/>
            <person name="Luecker S."/>
            <person name="Lage O.M."/>
            <person name="Pohl T."/>
            <person name="Merkel B.J."/>
            <person name="Hornburger P."/>
            <person name="Mueller R.-W."/>
            <person name="Bruemmer F."/>
            <person name="Labrenz M."/>
            <person name="Spormann A.M."/>
            <person name="Op den Camp H."/>
            <person name="Overmann J."/>
            <person name="Amann R."/>
            <person name="Jetten M.S.M."/>
            <person name="Mascher T."/>
            <person name="Medema M.H."/>
            <person name="Devos D.P."/>
            <person name="Kaster A.-K."/>
            <person name="Ovreas L."/>
            <person name="Rohde M."/>
            <person name="Galperin M.Y."/>
            <person name="Jogler C."/>
        </authorList>
    </citation>
    <scope>NUCLEOTIDE SEQUENCE [LARGE SCALE GENOMIC DNA]</scope>
    <source>
        <strain evidence="2 3">KS4</strain>
    </source>
</reference>
<dbReference type="Gene3D" id="3.20.20.80">
    <property type="entry name" value="Glycosidases"/>
    <property type="match status" value="1"/>
</dbReference>
<keyword evidence="3" id="KW-1185">Reference proteome</keyword>
<protein>
    <recommendedName>
        <fullName evidence="1">DUF4434 domain-containing protein</fullName>
    </recommendedName>
</protein>
<dbReference type="AlphaFoldDB" id="A0A517YPB8"/>
<evidence type="ECO:0000313" key="2">
    <source>
        <dbReference type="EMBL" id="QDU32067.1"/>
    </source>
</evidence>